<evidence type="ECO:0000256" key="7">
    <source>
        <dbReference type="ARBA" id="ARBA00047851"/>
    </source>
</evidence>
<keyword evidence="4 9" id="KW-0460">Magnesium</keyword>
<dbReference type="InterPro" id="IPR022998">
    <property type="entry name" value="ThiamineP_synth_TenI"/>
</dbReference>
<evidence type="ECO:0000256" key="4">
    <source>
        <dbReference type="ARBA" id="ARBA00022842"/>
    </source>
</evidence>
<evidence type="ECO:0000313" key="14">
    <source>
        <dbReference type="Proteomes" id="UP000001962"/>
    </source>
</evidence>
<dbReference type="KEGG" id="aeh:Mlg_2067"/>
<dbReference type="PROSITE" id="PS50972">
    <property type="entry name" value="PTERIN_BINDING"/>
    <property type="match status" value="1"/>
</dbReference>
<gene>
    <name evidence="9" type="primary">thiE</name>
    <name evidence="13" type="ordered locus">Mlg_2067</name>
</gene>
<dbReference type="PANTHER" id="PTHR20857:SF15">
    <property type="entry name" value="THIAMINE-PHOSPHATE SYNTHASE"/>
    <property type="match status" value="1"/>
</dbReference>
<dbReference type="UniPathway" id="UPA00060">
    <property type="reaction ID" value="UER00141"/>
</dbReference>
<keyword evidence="14" id="KW-1185">Reference proteome</keyword>
<comment type="catalytic activity">
    <reaction evidence="7 9 10">
        <text>2-(2-carboxy-4-methylthiazol-5-yl)ethyl phosphate + 4-amino-2-methyl-5-(diphosphooxymethyl)pyrimidine + 2 H(+) = thiamine phosphate + CO2 + diphosphate</text>
        <dbReference type="Rhea" id="RHEA:47848"/>
        <dbReference type="ChEBI" id="CHEBI:15378"/>
        <dbReference type="ChEBI" id="CHEBI:16526"/>
        <dbReference type="ChEBI" id="CHEBI:33019"/>
        <dbReference type="ChEBI" id="CHEBI:37575"/>
        <dbReference type="ChEBI" id="CHEBI:57841"/>
        <dbReference type="ChEBI" id="CHEBI:62890"/>
        <dbReference type="EC" id="2.5.1.3"/>
    </reaction>
</comment>
<dbReference type="EC" id="2.5.1.3" evidence="9"/>
<dbReference type="GO" id="GO:0000287">
    <property type="term" value="F:magnesium ion binding"/>
    <property type="evidence" value="ECO:0007669"/>
    <property type="project" value="UniProtKB-UniRule"/>
</dbReference>
<comment type="function">
    <text evidence="9">Condenses 4-methyl-5-(beta-hydroxyethyl)thiazole monophosphate (THZ-P) and 2-methyl-4-amino-5-hydroxymethyl pyrimidine pyrophosphate (HMP-PP) to form thiamine monophosphate (TMP).</text>
</comment>
<dbReference type="CDD" id="cd00564">
    <property type="entry name" value="TMP_TenI"/>
    <property type="match status" value="1"/>
</dbReference>
<evidence type="ECO:0000256" key="8">
    <source>
        <dbReference type="ARBA" id="ARBA00047883"/>
    </source>
</evidence>
<dbReference type="NCBIfam" id="TIGR00693">
    <property type="entry name" value="thiE"/>
    <property type="match status" value="1"/>
</dbReference>
<feature type="binding site" evidence="9">
    <location>
        <begin position="44"/>
        <end position="48"/>
    </location>
    <ligand>
        <name>4-amino-2-methyl-5-(diphosphooxymethyl)pyrimidine</name>
        <dbReference type="ChEBI" id="CHEBI:57841"/>
    </ligand>
</feature>
<feature type="domain" description="Pterin-binding" evidence="12">
    <location>
        <begin position="82"/>
        <end position="213"/>
    </location>
</feature>
<reference evidence="14" key="1">
    <citation type="submission" date="2006-08" db="EMBL/GenBank/DDBJ databases">
        <title>Complete sequence of Alkalilimnicola ehrilichei MLHE-1.</title>
        <authorList>
            <person name="Copeland A."/>
            <person name="Lucas S."/>
            <person name="Lapidus A."/>
            <person name="Barry K."/>
            <person name="Detter J.C."/>
            <person name="Glavina del Rio T."/>
            <person name="Hammon N."/>
            <person name="Israni S."/>
            <person name="Dalin E."/>
            <person name="Tice H."/>
            <person name="Pitluck S."/>
            <person name="Sims D."/>
            <person name="Brettin T."/>
            <person name="Bruce D."/>
            <person name="Han C."/>
            <person name="Tapia R."/>
            <person name="Gilna P."/>
            <person name="Schmutz J."/>
            <person name="Larimer F."/>
            <person name="Land M."/>
            <person name="Hauser L."/>
            <person name="Kyrpides N."/>
            <person name="Mikhailova N."/>
            <person name="Oremland R.S."/>
            <person name="Hoeft S.E."/>
            <person name="Switzer-Blum J."/>
            <person name="Kulp T."/>
            <person name="King G."/>
            <person name="Tabita R."/>
            <person name="Witte B."/>
            <person name="Santini J.M."/>
            <person name="Basu P."/>
            <person name="Hollibaugh J.T."/>
            <person name="Xie G."/>
            <person name="Stolz J.F."/>
            <person name="Richardson P."/>
        </authorList>
    </citation>
    <scope>NUCLEOTIDE SEQUENCE [LARGE SCALE GENOMIC DNA]</scope>
    <source>
        <strain evidence="14">ATCC BAA-1101 / DSM 17681 / MLHE-1</strain>
    </source>
</reference>
<dbReference type="InterPro" id="IPR036206">
    <property type="entry name" value="ThiamineP_synth_sf"/>
</dbReference>
<dbReference type="PANTHER" id="PTHR20857">
    <property type="entry name" value="THIAMINE-PHOSPHATE PYROPHOSPHORYLASE"/>
    <property type="match status" value="1"/>
</dbReference>
<feature type="binding site" evidence="9">
    <location>
        <position position="96"/>
    </location>
    <ligand>
        <name>Mg(2+)</name>
        <dbReference type="ChEBI" id="CHEBI:18420"/>
    </ligand>
</feature>
<feature type="binding site" evidence="9">
    <location>
        <position position="172"/>
    </location>
    <ligand>
        <name>2-[(2R,5Z)-2-carboxy-4-methylthiazol-5(2H)-ylidene]ethyl phosphate</name>
        <dbReference type="ChEBI" id="CHEBI:62899"/>
    </ligand>
</feature>
<evidence type="ECO:0000256" key="9">
    <source>
        <dbReference type="HAMAP-Rule" id="MF_00097"/>
    </source>
</evidence>
<keyword evidence="3 9" id="KW-0479">Metal-binding</keyword>
<protein>
    <recommendedName>
        <fullName evidence="9">Thiamine-phosphate synthase</fullName>
        <shortName evidence="9">TP synthase</shortName>
        <shortName evidence="9">TPS</shortName>
        <ecNumber evidence="9">2.5.1.3</ecNumber>
    </recommendedName>
    <alternativeName>
        <fullName evidence="9">Thiamine-phosphate pyrophosphorylase</fullName>
        <shortName evidence="9">TMP pyrophosphorylase</shortName>
        <shortName evidence="9">TMP-PPase</shortName>
    </alternativeName>
</protein>
<comment type="catalytic activity">
    <reaction evidence="8 9 10">
        <text>2-[(2R,5Z)-2-carboxy-4-methylthiazol-5(2H)-ylidene]ethyl phosphate + 4-amino-2-methyl-5-(diphosphooxymethyl)pyrimidine + 2 H(+) = thiamine phosphate + CO2 + diphosphate</text>
        <dbReference type="Rhea" id="RHEA:47844"/>
        <dbReference type="ChEBI" id="CHEBI:15378"/>
        <dbReference type="ChEBI" id="CHEBI:16526"/>
        <dbReference type="ChEBI" id="CHEBI:33019"/>
        <dbReference type="ChEBI" id="CHEBI:37575"/>
        <dbReference type="ChEBI" id="CHEBI:57841"/>
        <dbReference type="ChEBI" id="CHEBI:62899"/>
        <dbReference type="EC" id="2.5.1.3"/>
    </reaction>
</comment>
<dbReference type="InterPro" id="IPR000489">
    <property type="entry name" value="Pterin-binding_dom"/>
</dbReference>
<keyword evidence="5 9" id="KW-0784">Thiamine biosynthesis</keyword>
<feature type="binding site" evidence="9">
    <location>
        <position position="145"/>
    </location>
    <ligand>
        <name>4-amino-2-methyl-5-(diphosphooxymethyl)pyrimidine</name>
        <dbReference type="ChEBI" id="CHEBI:57841"/>
    </ligand>
</feature>
<dbReference type="InterPro" id="IPR034291">
    <property type="entry name" value="TMP_synthase"/>
</dbReference>
<dbReference type="GO" id="GO:0009228">
    <property type="term" value="P:thiamine biosynthetic process"/>
    <property type="evidence" value="ECO:0007669"/>
    <property type="project" value="UniProtKB-KW"/>
</dbReference>
<dbReference type="EMBL" id="CP000453">
    <property type="protein sequence ID" value="ABI57409.1"/>
    <property type="molecule type" value="Genomic_DNA"/>
</dbReference>
<accession>Q0A6X8</accession>
<comment type="pathway">
    <text evidence="1 9 11">Cofactor biosynthesis; thiamine diphosphate biosynthesis; thiamine phosphate from 4-amino-2-methyl-5-diphosphomethylpyrimidine and 4-methyl-5-(2-phosphoethyl)-thiazole: step 1/1.</text>
</comment>
<dbReference type="HAMAP" id="MF_00097">
    <property type="entry name" value="TMP_synthase"/>
    <property type="match status" value="1"/>
</dbReference>
<comment type="cofactor">
    <cofactor evidence="9">
        <name>Mg(2+)</name>
        <dbReference type="ChEBI" id="CHEBI:18420"/>
    </cofactor>
    <text evidence="9">Binds 1 Mg(2+) ion per subunit.</text>
</comment>
<dbReference type="GO" id="GO:0042558">
    <property type="term" value="P:pteridine-containing compound metabolic process"/>
    <property type="evidence" value="ECO:0007669"/>
    <property type="project" value="InterPro"/>
</dbReference>
<evidence type="ECO:0000256" key="11">
    <source>
        <dbReference type="RuleBase" id="RU004253"/>
    </source>
</evidence>
<evidence type="ECO:0000259" key="12">
    <source>
        <dbReference type="PROSITE" id="PS50972"/>
    </source>
</evidence>
<dbReference type="Pfam" id="PF02581">
    <property type="entry name" value="TMP-TENI"/>
    <property type="match status" value="1"/>
</dbReference>
<evidence type="ECO:0000256" key="3">
    <source>
        <dbReference type="ARBA" id="ARBA00022723"/>
    </source>
</evidence>
<dbReference type="GO" id="GO:0004789">
    <property type="term" value="F:thiamine-phosphate diphosphorylase activity"/>
    <property type="evidence" value="ECO:0007669"/>
    <property type="project" value="UniProtKB-UniRule"/>
</dbReference>
<organism evidence="13 14">
    <name type="scientific">Alkalilimnicola ehrlichii (strain ATCC BAA-1101 / DSM 17681 / MLHE-1)</name>
    <dbReference type="NCBI Taxonomy" id="187272"/>
    <lineage>
        <taxon>Bacteria</taxon>
        <taxon>Pseudomonadati</taxon>
        <taxon>Pseudomonadota</taxon>
        <taxon>Gammaproteobacteria</taxon>
        <taxon>Chromatiales</taxon>
        <taxon>Ectothiorhodospiraceae</taxon>
        <taxon>Alkalilimnicola</taxon>
    </lineage>
</organism>
<dbReference type="SUPFAM" id="SSF51391">
    <property type="entry name" value="Thiamin phosphate synthase"/>
    <property type="match status" value="1"/>
</dbReference>
<dbReference type="Proteomes" id="UP000001962">
    <property type="component" value="Chromosome"/>
</dbReference>
<dbReference type="OrthoDB" id="9789949at2"/>
<evidence type="ECO:0000256" key="6">
    <source>
        <dbReference type="ARBA" id="ARBA00047334"/>
    </source>
</evidence>
<dbReference type="GO" id="GO:0005737">
    <property type="term" value="C:cytoplasm"/>
    <property type="evidence" value="ECO:0007669"/>
    <property type="project" value="TreeGrafter"/>
</dbReference>
<dbReference type="InterPro" id="IPR013785">
    <property type="entry name" value="Aldolase_TIM"/>
</dbReference>
<evidence type="ECO:0000256" key="1">
    <source>
        <dbReference type="ARBA" id="ARBA00005165"/>
    </source>
</evidence>
<dbReference type="eggNOG" id="COG0352">
    <property type="taxonomic scope" value="Bacteria"/>
</dbReference>
<feature type="binding site" evidence="9">
    <location>
        <begin position="142"/>
        <end position="144"/>
    </location>
    <ligand>
        <name>2-[(2R,5Z)-2-carboxy-4-methylthiazol-5(2H)-ylidene]ethyl phosphate</name>
        <dbReference type="ChEBI" id="CHEBI:62899"/>
    </ligand>
</feature>
<keyword evidence="2 9" id="KW-0808">Transferase</keyword>
<proteinExistence type="inferred from homology"/>
<dbReference type="RefSeq" id="WP_011629803.1">
    <property type="nucleotide sequence ID" value="NC_008340.1"/>
</dbReference>
<name>Q0A6X8_ALKEH</name>
<feature type="binding site" evidence="9">
    <location>
        <position position="76"/>
    </location>
    <ligand>
        <name>4-amino-2-methyl-5-(diphosphooxymethyl)pyrimidine</name>
        <dbReference type="ChEBI" id="CHEBI:57841"/>
    </ligand>
</feature>
<dbReference type="HOGENOM" id="CLU_018272_3_1_6"/>
<feature type="binding site" evidence="9">
    <location>
        <begin position="192"/>
        <end position="193"/>
    </location>
    <ligand>
        <name>2-[(2R,5Z)-2-carboxy-4-methylthiazol-5(2H)-ylidene]ethyl phosphate</name>
        <dbReference type="ChEBI" id="CHEBI:62899"/>
    </ligand>
</feature>
<evidence type="ECO:0000256" key="10">
    <source>
        <dbReference type="RuleBase" id="RU003826"/>
    </source>
</evidence>
<dbReference type="GO" id="GO:0009229">
    <property type="term" value="P:thiamine diphosphate biosynthetic process"/>
    <property type="evidence" value="ECO:0007669"/>
    <property type="project" value="UniProtKB-UniRule"/>
</dbReference>
<comment type="catalytic activity">
    <reaction evidence="6 9 10">
        <text>4-methyl-5-(2-phosphooxyethyl)-thiazole + 4-amino-2-methyl-5-(diphosphooxymethyl)pyrimidine + H(+) = thiamine phosphate + diphosphate</text>
        <dbReference type="Rhea" id="RHEA:22328"/>
        <dbReference type="ChEBI" id="CHEBI:15378"/>
        <dbReference type="ChEBI" id="CHEBI:33019"/>
        <dbReference type="ChEBI" id="CHEBI:37575"/>
        <dbReference type="ChEBI" id="CHEBI:57841"/>
        <dbReference type="ChEBI" id="CHEBI:58296"/>
        <dbReference type="EC" id="2.5.1.3"/>
    </reaction>
</comment>
<dbReference type="Gene3D" id="3.20.20.70">
    <property type="entry name" value="Aldolase class I"/>
    <property type="match status" value="1"/>
</dbReference>
<evidence type="ECO:0000256" key="5">
    <source>
        <dbReference type="ARBA" id="ARBA00022977"/>
    </source>
</evidence>
<evidence type="ECO:0000256" key="2">
    <source>
        <dbReference type="ARBA" id="ARBA00022679"/>
    </source>
</evidence>
<feature type="binding site" evidence="9">
    <location>
        <position position="115"/>
    </location>
    <ligand>
        <name>4-amino-2-methyl-5-(diphosphooxymethyl)pyrimidine</name>
        <dbReference type="ChEBI" id="CHEBI:57841"/>
    </ligand>
</feature>
<comment type="similarity">
    <text evidence="9 10">Belongs to the thiamine-phosphate synthase family.</text>
</comment>
<feature type="binding site" evidence="9">
    <location>
        <position position="77"/>
    </location>
    <ligand>
        <name>Mg(2+)</name>
        <dbReference type="ChEBI" id="CHEBI:18420"/>
    </ligand>
</feature>
<dbReference type="AlphaFoldDB" id="Q0A6X8"/>
<evidence type="ECO:0000313" key="13">
    <source>
        <dbReference type="EMBL" id="ABI57409.1"/>
    </source>
</evidence>
<sequence>MPQREERRRRVRGLYVITDPGLQPPGALPGRVLQAIRGGAAMVQYRDKGADAARRREEAGALAELCRRHGVLFIVNDDAALAAAVGADGVHVGRGDSAVADARAVVGPERLVGASSYNDPERARHLQAEGADYVAFGAFFPSPTKPGAVRATPEMLRRIRPRLRVPVVAIGGITARNAAPVVAAGADALAVITDVFSAPDVEAAARAYASLFD</sequence>